<feature type="compositionally biased region" description="Basic and acidic residues" evidence="2">
    <location>
        <begin position="865"/>
        <end position="875"/>
    </location>
</feature>
<dbReference type="GO" id="GO:0005737">
    <property type="term" value="C:cytoplasm"/>
    <property type="evidence" value="ECO:0007669"/>
    <property type="project" value="TreeGrafter"/>
</dbReference>
<dbReference type="Pfam" id="PF01266">
    <property type="entry name" value="DAO"/>
    <property type="match status" value="1"/>
</dbReference>
<dbReference type="Gene3D" id="3.50.50.60">
    <property type="entry name" value="FAD/NAD(P)-binding domain"/>
    <property type="match status" value="1"/>
</dbReference>
<keyword evidence="6" id="KW-1185">Reference proteome</keyword>
<keyword evidence="1" id="KW-0560">Oxidoreductase</keyword>
<organism evidence="5 6">
    <name type="scientific">Cylindrotheca closterium</name>
    <dbReference type="NCBI Taxonomy" id="2856"/>
    <lineage>
        <taxon>Eukaryota</taxon>
        <taxon>Sar</taxon>
        <taxon>Stramenopiles</taxon>
        <taxon>Ochrophyta</taxon>
        <taxon>Bacillariophyta</taxon>
        <taxon>Bacillariophyceae</taxon>
        <taxon>Bacillariophycidae</taxon>
        <taxon>Bacillariales</taxon>
        <taxon>Bacillariaceae</taxon>
        <taxon>Cylindrotheca</taxon>
    </lineage>
</organism>
<gene>
    <name evidence="5" type="ORF">CYCCA115_LOCUS16275</name>
</gene>
<feature type="region of interest" description="Disordered" evidence="2">
    <location>
        <begin position="796"/>
        <end position="822"/>
    </location>
</feature>
<dbReference type="InterPro" id="IPR006076">
    <property type="entry name" value="FAD-dep_OxRdtase"/>
</dbReference>
<sequence length="1031" mass="110929">MRIILSTCCLTALILGVTGFTNPTPTITFTSSATDSASASTNTQLAASYGYVNARPTNNSNNDNNNGGNAPRKQLNRRRRKMNKDVVIVGGGLAGLSAALYLSQIDPNRQITILDKHDLFDGDGKTSVATFAAAGMLAPQSERLPKGDYLDLCLASKSMYPEFTDLVECMAQEAGDEGAPYLNHKDNDKLEPWNIGYVASGGFLAPAFAGDTVATWAPPSDSKGNAMWLDDNQVRELEPNLHPEVIGGWWFPEDASVDARRLAASLRAACVGAGVQLMAGKNYEVSSLDLENGNCNGLWLKNGKYIQTNTCLVANGAWMRQLLPVPMEPHKGQSLSLRMPADRPPILRRVLFASDSYIVPKADGRIIIGATVEAGSYDPNVTPAGLMHILSYALQLVPALADLPLEETWAGLRPTTPDKGPILGKTPWEGLYLAGGYWRNGVLLAPKTGELLAMLIAGEELSQEDEKFLEAFAWDRFTSKDGGAEMAANARYAASMYPVHSRKSGAGVAASVGTELGSYSTAVSAGEERRKDREALFGGDDGIEALEKAAAAGKKDGAVFSFGGGEYKPPTATPAVEVEEVQEDTSKVEAKAPKSVNGASGIMASAEKKEGRRKDREAIFGGDDGMEAMEKAAAAGKAEGSDLSFGGGEAPMDVNGSTSTTAPETPSSEDDHEAEVDEAPAEDLQSIYQKIRENKSKQTHVRNDPVPDDRPDPGFRIFHVAEDGTEREVPPYTSPGEFQAMIEKESTAPTQESTTSIEEEVASAAEPTVPTASAEAASTGGFLNSMEGANDFGIHAAKVPRRNEKAPTNAKKTKAVSESASEGSFDGYQTILEAAANDDDIRKTMRENRMKNRMLEDDNTGYLSKVDKMMSERDTPASSSSTEEEEIPTDLSAVYQKIRDQKAAVKFTMNDPTPDDRPDPGFRIFHVAEDGTEREVPPYTSPGEFQAMIEKEEATEESTDPTANGGNQQEANGTEFVLPPETVSEEESVEYDEKTLDGYQTILSANGSTNREDEMTKMREARRKNRLGITD</sequence>
<dbReference type="SUPFAM" id="SSF54373">
    <property type="entry name" value="FAD-linked reductases, C-terminal domain"/>
    <property type="match status" value="1"/>
</dbReference>
<feature type="chain" id="PRO_5042045394" description="FAD dependent oxidoreductase domain-containing protein" evidence="3">
    <location>
        <begin position="20"/>
        <end position="1031"/>
    </location>
</feature>
<dbReference type="Proteomes" id="UP001295423">
    <property type="component" value="Unassembled WGS sequence"/>
</dbReference>
<evidence type="ECO:0000256" key="2">
    <source>
        <dbReference type="SAM" id="MobiDB-lite"/>
    </source>
</evidence>
<protein>
    <recommendedName>
        <fullName evidence="4">FAD dependent oxidoreductase domain-containing protein</fullName>
    </recommendedName>
</protein>
<feature type="compositionally biased region" description="Basic and acidic residues" evidence="2">
    <location>
        <begin position="847"/>
        <end position="856"/>
    </location>
</feature>
<dbReference type="PANTHER" id="PTHR13847">
    <property type="entry name" value="SARCOSINE DEHYDROGENASE-RELATED"/>
    <property type="match status" value="1"/>
</dbReference>
<feature type="compositionally biased region" description="Polar residues" evidence="2">
    <location>
        <begin position="747"/>
        <end position="756"/>
    </location>
</feature>
<feature type="compositionally biased region" description="Basic and acidic residues" evidence="2">
    <location>
        <begin position="690"/>
        <end position="716"/>
    </location>
</feature>
<evidence type="ECO:0000313" key="6">
    <source>
        <dbReference type="Proteomes" id="UP001295423"/>
    </source>
</evidence>
<evidence type="ECO:0000256" key="3">
    <source>
        <dbReference type="SAM" id="SignalP"/>
    </source>
</evidence>
<feature type="region of interest" description="Disordered" evidence="2">
    <location>
        <begin position="847"/>
        <end position="889"/>
    </location>
</feature>
<feature type="domain" description="FAD dependent oxidoreductase" evidence="4">
    <location>
        <begin position="85"/>
        <end position="453"/>
    </location>
</feature>
<dbReference type="InterPro" id="IPR036188">
    <property type="entry name" value="FAD/NAD-bd_sf"/>
</dbReference>
<feature type="compositionally biased region" description="Basic and acidic residues" evidence="2">
    <location>
        <begin position="606"/>
        <end position="618"/>
    </location>
</feature>
<feature type="compositionally biased region" description="Low complexity" evidence="2">
    <location>
        <begin position="657"/>
        <end position="666"/>
    </location>
</feature>
<keyword evidence="3" id="KW-0732">Signal</keyword>
<feature type="region of interest" description="Disordered" evidence="2">
    <location>
        <begin position="745"/>
        <end position="776"/>
    </location>
</feature>
<dbReference type="Gene3D" id="3.30.9.10">
    <property type="entry name" value="D-Amino Acid Oxidase, subunit A, domain 2"/>
    <property type="match status" value="1"/>
</dbReference>
<evidence type="ECO:0000313" key="5">
    <source>
        <dbReference type="EMBL" id="CAJ1956523.1"/>
    </source>
</evidence>
<name>A0AAD2G0V1_9STRA</name>
<feature type="compositionally biased region" description="Acidic residues" evidence="2">
    <location>
        <begin position="667"/>
        <end position="681"/>
    </location>
</feature>
<dbReference type="EMBL" id="CAKOGP040001914">
    <property type="protein sequence ID" value="CAJ1956523.1"/>
    <property type="molecule type" value="Genomic_DNA"/>
</dbReference>
<dbReference type="AlphaFoldDB" id="A0AAD2G0V1"/>
<feature type="region of interest" description="Disordered" evidence="2">
    <location>
        <begin position="53"/>
        <end position="80"/>
    </location>
</feature>
<feature type="region of interest" description="Disordered" evidence="2">
    <location>
        <begin position="603"/>
        <end position="716"/>
    </location>
</feature>
<feature type="compositionally biased region" description="Polar residues" evidence="2">
    <location>
        <begin position="960"/>
        <end position="972"/>
    </location>
</feature>
<feature type="compositionally biased region" description="Basic residues" evidence="2">
    <location>
        <begin position="1020"/>
        <end position="1031"/>
    </location>
</feature>
<feature type="signal peptide" evidence="3">
    <location>
        <begin position="1"/>
        <end position="19"/>
    </location>
</feature>
<comment type="caution">
    <text evidence="5">The sequence shown here is derived from an EMBL/GenBank/DDBJ whole genome shotgun (WGS) entry which is preliminary data.</text>
</comment>
<feature type="region of interest" description="Disordered" evidence="2">
    <location>
        <begin position="949"/>
        <end position="1031"/>
    </location>
</feature>
<evidence type="ECO:0000259" key="4">
    <source>
        <dbReference type="Pfam" id="PF01266"/>
    </source>
</evidence>
<dbReference type="GO" id="GO:0016491">
    <property type="term" value="F:oxidoreductase activity"/>
    <property type="evidence" value="ECO:0007669"/>
    <property type="project" value="UniProtKB-KW"/>
</dbReference>
<feature type="compositionally biased region" description="Low complexity" evidence="2">
    <location>
        <begin position="58"/>
        <end position="69"/>
    </location>
</feature>
<dbReference type="PANTHER" id="PTHR13847:SF289">
    <property type="entry name" value="GLYCINE OXIDASE"/>
    <property type="match status" value="1"/>
</dbReference>
<feature type="compositionally biased region" description="Basic and acidic residues" evidence="2">
    <location>
        <begin position="1010"/>
        <end position="1019"/>
    </location>
</feature>
<reference evidence="5" key="1">
    <citation type="submission" date="2023-08" db="EMBL/GenBank/DDBJ databases">
        <authorList>
            <person name="Audoor S."/>
            <person name="Bilcke G."/>
        </authorList>
    </citation>
    <scope>NUCLEOTIDE SEQUENCE</scope>
</reference>
<proteinExistence type="predicted"/>
<accession>A0AAD2G0V1</accession>
<dbReference type="SUPFAM" id="SSF51905">
    <property type="entry name" value="FAD/NAD(P)-binding domain"/>
    <property type="match status" value="1"/>
</dbReference>
<evidence type="ECO:0000256" key="1">
    <source>
        <dbReference type="ARBA" id="ARBA00023002"/>
    </source>
</evidence>